<dbReference type="Pfam" id="PF07589">
    <property type="entry name" value="PEP-CTERM"/>
    <property type="match status" value="1"/>
</dbReference>
<reference evidence="5" key="1">
    <citation type="journal article" date="2019" name="Int. J. Syst. Evol. Microbiol.">
        <title>The Global Catalogue of Microorganisms (GCM) 10K type strain sequencing project: providing services to taxonomists for standard genome sequencing and annotation.</title>
        <authorList>
            <consortium name="The Broad Institute Genomics Platform"/>
            <consortium name="The Broad Institute Genome Sequencing Center for Infectious Disease"/>
            <person name="Wu L."/>
            <person name="Ma J."/>
        </authorList>
    </citation>
    <scope>NUCLEOTIDE SEQUENCE [LARGE SCALE GENOMIC DNA]</scope>
    <source>
        <strain evidence="5">CCUG 58411</strain>
    </source>
</reference>
<accession>A0ABW3PBV2</accession>
<keyword evidence="5" id="KW-1185">Reference proteome</keyword>
<protein>
    <submittedName>
        <fullName evidence="4">PEP-CTERM sorting domain-containing protein</fullName>
    </submittedName>
</protein>
<dbReference type="Proteomes" id="UP001597206">
    <property type="component" value="Unassembled WGS sequence"/>
</dbReference>
<name>A0ABW3PBV2_9PROT</name>
<sequence length="268" mass="28514">MKATLLKHSLAVAAITFAAAGSVYAGDFTTISNNGARTPGSTNNPATDPFFINDLPSSWTLKNSVTTDVYSPVAGSTSQIVGQFVDSFWYEASSNSYIIGTYFQLTNDDHGITEINSIVRSGFADATGDLSAAWTYASGIYSDAEAGYRLRDPSRSDYIASYNAGTAGTGAYFDADKVAIRTDVSLGEDNPNSGLYLIKFSADNSIVEWTSNAVHIVQGASSSEGGRIRQDMFLSGFAVTMVPEAETYAMMIAGLALIGTIARRRRSV</sequence>
<keyword evidence="1" id="KW-1133">Transmembrane helix</keyword>
<comment type="caution">
    <text evidence="4">The sequence shown here is derived from an EMBL/GenBank/DDBJ whole genome shotgun (WGS) entry which is preliminary data.</text>
</comment>
<keyword evidence="1" id="KW-0812">Transmembrane</keyword>
<evidence type="ECO:0000313" key="4">
    <source>
        <dbReference type="EMBL" id="MFD1121721.1"/>
    </source>
</evidence>
<keyword evidence="1" id="KW-0472">Membrane</keyword>
<evidence type="ECO:0000256" key="2">
    <source>
        <dbReference type="SAM" id="SignalP"/>
    </source>
</evidence>
<gene>
    <name evidence="4" type="ORF">ACFQ2T_04340</name>
</gene>
<feature type="chain" id="PRO_5045615153" evidence="2">
    <location>
        <begin position="26"/>
        <end position="268"/>
    </location>
</feature>
<organism evidence="4 5">
    <name type="scientific">Methylophilus flavus</name>
    <dbReference type="NCBI Taxonomy" id="640084"/>
    <lineage>
        <taxon>Bacteria</taxon>
        <taxon>Pseudomonadati</taxon>
        <taxon>Pseudomonadota</taxon>
        <taxon>Betaproteobacteria</taxon>
        <taxon>Nitrosomonadales</taxon>
        <taxon>Methylophilaceae</taxon>
        <taxon>Methylophilus</taxon>
    </lineage>
</organism>
<feature type="transmembrane region" description="Helical" evidence="1">
    <location>
        <begin position="245"/>
        <end position="262"/>
    </location>
</feature>
<feature type="domain" description="Ice-binding protein C-terminal" evidence="3">
    <location>
        <begin position="242"/>
        <end position="266"/>
    </location>
</feature>
<evidence type="ECO:0000313" key="5">
    <source>
        <dbReference type="Proteomes" id="UP001597206"/>
    </source>
</evidence>
<evidence type="ECO:0000259" key="3">
    <source>
        <dbReference type="Pfam" id="PF07589"/>
    </source>
</evidence>
<feature type="signal peptide" evidence="2">
    <location>
        <begin position="1"/>
        <end position="25"/>
    </location>
</feature>
<proteinExistence type="predicted"/>
<dbReference type="RefSeq" id="WP_379031002.1">
    <property type="nucleotide sequence ID" value="NZ_JBHTLN010000001.1"/>
</dbReference>
<dbReference type="InterPro" id="IPR013424">
    <property type="entry name" value="Ice-binding_C"/>
</dbReference>
<evidence type="ECO:0000256" key="1">
    <source>
        <dbReference type="SAM" id="Phobius"/>
    </source>
</evidence>
<dbReference type="EMBL" id="JBHTLN010000001">
    <property type="protein sequence ID" value="MFD1121721.1"/>
    <property type="molecule type" value="Genomic_DNA"/>
</dbReference>
<keyword evidence="2" id="KW-0732">Signal</keyword>